<keyword evidence="2" id="KW-1185">Reference proteome</keyword>
<feature type="non-terminal residue" evidence="1">
    <location>
        <position position="169"/>
    </location>
</feature>
<dbReference type="AlphaFoldDB" id="A0A5B1BKD1"/>
<dbReference type="Proteomes" id="UP000324701">
    <property type="component" value="Unassembled WGS sequence"/>
</dbReference>
<comment type="caution">
    <text evidence="1">The sequence shown here is derived from an EMBL/GenBank/DDBJ whole genome shotgun (WGS) entry which is preliminary data.</text>
</comment>
<accession>A0A5B1BKD1</accession>
<dbReference type="EMBL" id="VTZN01000147">
    <property type="protein sequence ID" value="KAA1248582.1"/>
    <property type="molecule type" value="Genomic_DNA"/>
</dbReference>
<organism evidence="1 2">
    <name type="scientific">Mycobacterium simiae</name>
    <name type="common">Mycobacterium habana</name>
    <dbReference type="NCBI Taxonomy" id="1784"/>
    <lineage>
        <taxon>Bacteria</taxon>
        <taxon>Bacillati</taxon>
        <taxon>Actinomycetota</taxon>
        <taxon>Actinomycetes</taxon>
        <taxon>Mycobacteriales</taxon>
        <taxon>Mycobacteriaceae</taxon>
        <taxon>Mycobacterium</taxon>
        <taxon>Mycobacterium simiae complex</taxon>
    </lineage>
</organism>
<proteinExistence type="predicted"/>
<gene>
    <name evidence="1" type="ORF">F0Q45_19850</name>
</gene>
<sequence length="169" mass="19129">MTTLTRDADAPPNTLEVLTTIITLDVNHPATRSILIDAHHAHRLTMSGYAHLLERYDFFTGIKNGHPDHRRALNILYATHGRPDGALQIRLQSDVAPRLANPECDWWRHAIHPDHPPVTKPWKIPASGDIAYQIRANPTTTVQGRRRAITHPDKQLHWWVSHAAKAGLR</sequence>
<dbReference type="Pfam" id="PF08798">
    <property type="entry name" value="CRISPR_assoc"/>
    <property type="match status" value="1"/>
</dbReference>
<dbReference type="RefSeq" id="WP_149655569.1">
    <property type="nucleotide sequence ID" value="NZ_VTZN01000147.1"/>
</dbReference>
<dbReference type="OrthoDB" id="9795689at2"/>
<protein>
    <submittedName>
        <fullName evidence="1">Type I-E CRISPR-associated protein Cas6/Cse3/CasE</fullName>
    </submittedName>
</protein>
<evidence type="ECO:0000313" key="1">
    <source>
        <dbReference type="EMBL" id="KAA1248582.1"/>
    </source>
</evidence>
<reference evidence="1 2" key="1">
    <citation type="submission" date="2019-09" db="EMBL/GenBank/DDBJ databases">
        <title>Report of infection by Mycobacterium simiae a patient suffering from pulmonary tuberculosis.</title>
        <authorList>
            <person name="Mohanty P.S."/>
            <person name="Bansal A.K."/>
            <person name="Singh H."/>
            <person name="Sharma S."/>
            <person name="Patil S.A."/>
            <person name="Upadhaya P."/>
            <person name="Singh P.K."/>
            <person name="Kumar D."/>
            <person name="Kumar S."/>
            <person name="Singh R.K."/>
            <person name="Chaudhary B."/>
        </authorList>
    </citation>
    <scope>NUCLEOTIDE SEQUENCE [LARGE SCALE GENOMIC DNA]</scope>
    <source>
        <strain evidence="1 2">JAL-560-SIM</strain>
    </source>
</reference>
<dbReference type="InterPro" id="IPR010179">
    <property type="entry name" value="CRISPR-assoc_prot_Cse3"/>
</dbReference>
<name>A0A5B1BKD1_MYCSI</name>
<evidence type="ECO:0000313" key="2">
    <source>
        <dbReference type="Proteomes" id="UP000324701"/>
    </source>
</evidence>